<dbReference type="NCBIfam" id="TIGR00879">
    <property type="entry name" value="SP"/>
    <property type="match status" value="1"/>
</dbReference>
<evidence type="ECO:0000256" key="2">
    <source>
        <dbReference type="ARBA" id="ARBA00010992"/>
    </source>
</evidence>
<sequence>MGFTRAPEDRPTPKEVYNYRIYLLTFLACLGSWMFGYNNGVIAGVLVLPAFVRDFNLPDSGTSQYNNIIENIVSLLQIGGLIGAVSTFPCMKFFGRKIALTVAAVVYLLGALLQTFSNGNLGMMYAGRFITGLGAGSVTVTVPLYIAELSPPSIRGSLVGIYEINNQLSSLMGYWCNYIVNEYIPSTATRQWQIPLAMQIIPSSLLILASLFILPESPRFLVKKGKEAQARKVLSFVRHLSEEHEYINMEMEEIVEAIQRQDNDAPLPGHERSRWGLFRELGWKGNWNRVVIGLCLMFGQNLTGINGMNFYTPEIFKSIGFSGTKLVLLASGMYALVKTVATILALVFFIDRAGRRKLLLASSVGTSLALWYIGAFVTAKHIDITKTQERSVAGWVAIVCVYIYAAAFSLAWNGVVWVYCAEIFPTRIKELAVCLTTGAQWTSQFAIARASPSMLTSMHGGFFFFFAACITIMGVGVYFFIPETKGRTLERMDEIFGTAYGDLVHVELRDYRRERGMKNNGEKQVGEKAVLGSESNGQSDATDGMEIVEARSGRDNKV</sequence>
<feature type="domain" description="Major facilitator superfamily (MFS) profile" evidence="12">
    <location>
        <begin position="24"/>
        <end position="485"/>
    </location>
</feature>
<keyword evidence="7 11" id="KW-0472">Membrane</keyword>
<proteinExistence type="inferred from homology"/>
<evidence type="ECO:0000256" key="8">
    <source>
        <dbReference type="ARBA" id="ARBA00043213"/>
    </source>
</evidence>
<dbReference type="GO" id="GO:0016020">
    <property type="term" value="C:membrane"/>
    <property type="evidence" value="ECO:0007669"/>
    <property type="project" value="UniProtKB-SubCell"/>
</dbReference>
<dbReference type="GO" id="GO:0005351">
    <property type="term" value="F:carbohydrate:proton symporter activity"/>
    <property type="evidence" value="ECO:0007669"/>
    <property type="project" value="TreeGrafter"/>
</dbReference>
<evidence type="ECO:0000256" key="9">
    <source>
        <dbReference type="RuleBase" id="RU003346"/>
    </source>
</evidence>
<dbReference type="EMBL" id="FJOG01000011">
    <property type="protein sequence ID" value="CZR58234.1"/>
    <property type="molecule type" value="Genomic_DNA"/>
</dbReference>
<evidence type="ECO:0000256" key="11">
    <source>
        <dbReference type="SAM" id="Phobius"/>
    </source>
</evidence>
<dbReference type="PANTHER" id="PTHR48022">
    <property type="entry name" value="PLASTIDIC GLUCOSE TRANSPORTER 4"/>
    <property type="match status" value="1"/>
</dbReference>
<organism evidence="13 14">
    <name type="scientific">Phialocephala subalpina</name>
    <dbReference type="NCBI Taxonomy" id="576137"/>
    <lineage>
        <taxon>Eukaryota</taxon>
        <taxon>Fungi</taxon>
        <taxon>Dikarya</taxon>
        <taxon>Ascomycota</taxon>
        <taxon>Pezizomycotina</taxon>
        <taxon>Leotiomycetes</taxon>
        <taxon>Helotiales</taxon>
        <taxon>Mollisiaceae</taxon>
        <taxon>Phialocephala</taxon>
        <taxon>Phialocephala fortinii species complex</taxon>
    </lineage>
</organism>
<keyword evidence="4 11" id="KW-0812">Transmembrane</keyword>
<comment type="similarity">
    <text evidence="2 9">Belongs to the major facilitator superfamily. Sugar transporter (TC 2.A.1.1) family.</text>
</comment>
<dbReference type="FunFam" id="1.20.1250.20:FF:000026">
    <property type="entry name" value="MFS quinate transporter QutD"/>
    <property type="match status" value="1"/>
</dbReference>
<dbReference type="SUPFAM" id="SSF103473">
    <property type="entry name" value="MFS general substrate transporter"/>
    <property type="match status" value="1"/>
</dbReference>
<feature type="transmembrane region" description="Helical" evidence="11">
    <location>
        <begin position="391"/>
        <end position="412"/>
    </location>
</feature>
<feature type="transmembrane region" description="Helical" evidence="11">
    <location>
        <begin position="356"/>
        <end position="379"/>
    </location>
</feature>
<evidence type="ECO:0000256" key="6">
    <source>
        <dbReference type="ARBA" id="ARBA00022989"/>
    </source>
</evidence>
<dbReference type="InterPro" id="IPR005829">
    <property type="entry name" value="Sugar_transporter_CS"/>
</dbReference>
<feature type="compositionally biased region" description="Basic and acidic residues" evidence="10">
    <location>
        <begin position="548"/>
        <end position="558"/>
    </location>
</feature>
<evidence type="ECO:0000313" key="13">
    <source>
        <dbReference type="EMBL" id="CZR58234.1"/>
    </source>
</evidence>
<dbReference type="InterPro" id="IPR050360">
    <property type="entry name" value="MFS_Sugar_Transporters"/>
</dbReference>
<keyword evidence="5" id="KW-0672">Quinate metabolism</keyword>
<accession>A0A1L7WZP0</accession>
<evidence type="ECO:0000256" key="1">
    <source>
        <dbReference type="ARBA" id="ARBA00004141"/>
    </source>
</evidence>
<gene>
    <name evidence="13" type="ORF">PAC_08125</name>
</gene>
<dbReference type="OrthoDB" id="508119at2759"/>
<dbReference type="Gene3D" id="1.20.1250.20">
    <property type="entry name" value="MFS general substrate transporter like domains"/>
    <property type="match status" value="1"/>
</dbReference>
<dbReference type="PROSITE" id="PS00217">
    <property type="entry name" value="SUGAR_TRANSPORT_2"/>
    <property type="match status" value="1"/>
</dbReference>
<dbReference type="PROSITE" id="PS00216">
    <property type="entry name" value="SUGAR_TRANSPORT_1"/>
    <property type="match status" value="1"/>
</dbReference>
<evidence type="ECO:0000259" key="12">
    <source>
        <dbReference type="PROSITE" id="PS50850"/>
    </source>
</evidence>
<keyword evidence="14" id="KW-1185">Reference proteome</keyword>
<feature type="compositionally biased region" description="Basic and acidic residues" evidence="10">
    <location>
        <begin position="517"/>
        <end position="526"/>
    </location>
</feature>
<evidence type="ECO:0000256" key="4">
    <source>
        <dbReference type="ARBA" id="ARBA00022692"/>
    </source>
</evidence>
<feature type="transmembrane region" description="Helical" evidence="11">
    <location>
        <begin position="326"/>
        <end position="350"/>
    </location>
</feature>
<dbReference type="PRINTS" id="PR00171">
    <property type="entry name" value="SUGRTRNSPORT"/>
</dbReference>
<dbReference type="Proteomes" id="UP000184330">
    <property type="component" value="Unassembled WGS sequence"/>
</dbReference>
<keyword evidence="6 11" id="KW-1133">Transmembrane helix</keyword>
<dbReference type="InterPro" id="IPR036259">
    <property type="entry name" value="MFS_trans_sf"/>
</dbReference>
<dbReference type="InterPro" id="IPR020846">
    <property type="entry name" value="MFS_dom"/>
</dbReference>
<dbReference type="Pfam" id="PF00083">
    <property type="entry name" value="Sugar_tr"/>
    <property type="match status" value="1"/>
</dbReference>
<name>A0A1L7WZP0_9HELO</name>
<dbReference type="AlphaFoldDB" id="A0A1L7WZP0"/>
<feature type="transmembrane region" description="Helical" evidence="11">
    <location>
        <begin position="462"/>
        <end position="481"/>
    </location>
</feature>
<feature type="transmembrane region" description="Helical" evidence="11">
    <location>
        <begin position="129"/>
        <end position="147"/>
    </location>
</feature>
<evidence type="ECO:0000256" key="7">
    <source>
        <dbReference type="ARBA" id="ARBA00023136"/>
    </source>
</evidence>
<dbReference type="InterPro" id="IPR003663">
    <property type="entry name" value="Sugar/inositol_transpt"/>
</dbReference>
<comment type="subcellular location">
    <subcellularLocation>
        <location evidence="1">Membrane</location>
        <topology evidence="1">Multi-pass membrane protein</topology>
    </subcellularLocation>
</comment>
<dbReference type="InterPro" id="IPR005828">
    <property type="entry name" value="MFS_sugar_transport-like"/>
</dbReference>
<evidence type="ECO:0000256" key="10">
    <source>
        <dbReference type="SAM" id="MobiDB-lite"/>
    </source>
</evidence>
<evidence type="ECO:0000256" key="5">
    <source>
        <dbReference type="ARBA" id="ARBA00022911"/>
    </source>
</evidence>
<keyword evidence="3 9" id="KW-0813">Transport</keyword>
<feature type="region of interest" description="Disordered" evidence="10">
    <location>
        <begin position="517"/>
        <end position="558"/>
    </location>
</feature>
<dbReference type="PANTHER" id="PTHR48022:SF34">
    <property type="entry name" value="MAJOR FACILITATOR SUPERFAMILY (MFS) PROFILE DOMAIN-CONTAINING PROTEIN-RELATED"/>
    <property type="match status" value="1"/>
</dbReference>
<evidence type="ECO:0000256" key="3">
    <source>
        <dbReference type="ARBA" id="ARBA00022448"/>
    </source>
</evidence>
<feature type="transmembrane region" description="Helical" evidence="11">
    <location>
        <begin position="21"/>
        <end position="52"/>
    </location>
</feature>
<reference evidence="13 14" key="1">
    <citation type="submission" date="2016-03" db="EMBL/GenBank/DDBJ databases">
        <authorList>
            <person name="Ploux O."/>
        </authorList>
    </citation>
    <scope>NUCLEOTIDE SEQUENCE [LARGE SCALE GENOMIC DNA]</scope>
    <source>
        <strain evidence="13 14">UAMH 11012</strain>
    </source>
</reference>
<evidence type="ECO:0000313" key="14">
    <source>
        <dbReference type="Proteomes" id="UP000184330"/>
    </source>
</evidence>
<protein>
    <recommendedName>
        <fullName evidence="8">Quinate transporter</fullName>
    </recommendedName>
</protein>
<feature type="transmembrane region" description="Helical" evidence="11">
    <location>
        <begin position="192"/>
        <end position="214"/>
    </location>
</feature>
<feature type="transmembrane region" description="Helical" evidence="11">
    <location>
        <begin position="98"/>
        <end position="117"/>
    </location>
</feature>
<dbReference type="PROSITE" id="PS50850">
    <property type="entry name" value="MFS"/>
    <property type="match status" value="1"/>
</dbReference>